<proteinExistence type="predicted"/>
<sequence length="85" mass="9402">MEQIPLPTPKAPTPEALGEMIITDVLERWPNTADVFQNHAMACVGCAVAPFYTINDAALVYRLPVDDFLAELLAVIQTTRVPNYE</sequence>
<dbReference type="InterPro" id="IPR015077">
    <property type="entry name" value="DUF1858"/>
</dbReference>
<dbReference type="PANTHER" id="PTHR39341:SF1">
    <property type="entry name" value="DUF1858 DOMAIN-CONTAINING PROTEIN"/>
    <property type="match status" value="1"/>
</dbReference>
<dbReference type="KEGG" id="pbf:CFX0092_A0099"/>
<dbReference type="EMBL" id="LN890655">
    <property type="protein sequence ID" value="CUS01980.2"/>
    <property type="molecule type" value="Genomic_DNA"/>
</dbReference>
<dbReference type="PANTHER" id="PTHR39341">
    <property type="entry name" value="BSL7085 PROTEIN"/>
    <property type="match status" value="1"/>
</dbReference>
<dbReference type="NCBIfam" id="TIGR03980">
    <property type="entry name" value="prismane_assoc"/>
    <property type="match status" value="1"/>
</dbReference>
<dbReference type="Pfam" id="PF08984">
    <property type="entry name" value="DUF1858"/>
    <property type="match status" value="1"/>
</dbReference>
<evidence type="ECO:0000313" key="2">
    <source>
        <dbReference type="EMBL" id="CUS01980.2"/>
    </source>
</evidence>
<feature type="domain" description="DUF1858" evidence="1">
    <location>
        <begin position="19"/>
        <end position="68"/>
    </location>
</feature>
<evidence type="ECO:0000259" key="1">
    <source>
        <dbReference type="Pfam" id="PF08984"/>
    </source>
</evidence>
<keyword evidence="3" id="KW-1185">Reference proteome</keyword>
<dbReference type="InterPro" id="IPR023883">
    <property type="entry name" value="CHP03980_redox-disulphide"/>
</dbReference>
<dbReference type="Proteomes" id="UP000215027">
    <property type="component" value="Chromosome I"/>
</dbReference>
<dbReference type="Gene3D" id="1.10.3910.10">
    <property type="entry name" value="SP0561-like"/>
    <property type="match status" value="1"/>
</dbReference>
<evidence type="ECO:0000313" key="3">
    <source>
        <dbReference type="Proteomes" id="UP000215027"/>
    </source>
</evidence>
<reference evidence="2" key="1">
    <citation type="submission" date="2016-01" db="EMBL/GenBank/DDBJ databases">
        <authorList>
            <person name="Mcilroy J.S."/>
            <person name="Karst M S."/>
            <person name="Albertsen M."/>
        </authorList>
    </citation>
    <scope>NUCLEOTIDE SEQUENCE</scope>
    <source>
        <strain evidence="2">Cfx-K</strain>
    </source>
</reference>
<name>A0A160T0X3_9CHLR</name>
<protein>
    <recommendedName>
        <fullName evidence="1">DUF1858 domain-containing protein</fullName>
    </recommendedName>
</protein>
<gene>
    <name evidence="2" type="ORF">CFX0092_A0099</name>
</gene>
<accession>A0A160T0X3</accession>
<dbReference type="AlphaFoldDB" id="A0A160T0X3"/>
<organism evidence="2 3">
    <name type="scientific">Candidatus Promineifilum breve</name>
    <dbReference type="NCBI Taxonomy" id="1806508"/>
    <lineage>
        <taxon>Bacteria</taxon>
        <taxon>Bacillati</taxon>
        <taxon>Chloroflexota</taxon>
        <taxon>Ardenticatenia</taxon>
        <taxon>Candidatus Promineifilales</taxon>
        <taxon>Candidatus Promineifilaceae</taxon>
        <taxon>Candidatus Promineifilum</taxon>
    </lineage>
</organism>
<dbReference type="InterPro" id="IPR038062">
    <property type="entry name" value="ScdA-like_N_sf"/>
</dbReference>
<dbReference type="SUPFAM" id="SSF140683">
    <property type="entry name" value="SP0561-like"/>
    <property type="match status" value="1"/>
</dbReference>